<proteinExistence type="predicted"/>
<evidence type="ECO:0000259" key="1">
    <source>
        <dbReference type="Pfam" id="PF00487"/>
    </source>
</evidence>
<reference evidence="2 3" key="1">
    <citation type="journal article" date="2019" name="Commun. Biol.">
        <title>The bagworm genome reveals a unique fibroin gene that provides high tensile strength.</title>
        <authorList>
            <person name="Kono N."/>
            <person name="Nakamura H."/>
            <person name="Ohtoshi R."/>
            <person name="Tomita M."/>
            <person name="Numata K."/>
            <person name="Arakawa K."/>
        </authorList>
    </citation>
    <scope>NUCLEOTIDE SEQUENCE [LARGE SCALE GENOMIC DNA]</scope>
</reference>
<dbReference type="PANTHER" id="PTHR12879">
    <property type="entry name" value="SPHINGOLIPID DELTA 4 DESATURASE/C-4 HYDROXYLASE PROTEIN DES2"/>
    <property type="match status" value="1"/>
</dbReference>
<gene>
    <name evidence="2" type="primary">degs1</name>
    <name evidence="2" type="ORF">EVAR_14210_1</name>
</gene>
<accession>A0A4C1UFZ0</accession>
<dbReference type="PANTHER" id="PTHR12879:SF8">
    <property type="entry name" value="SPHINGOLIPID DELTA(4)-DESATURASE DES1"/>
    <property type="match status" value="1"/>
</dbReference>
<protein>
    <submittedName>
        <fullName evidence="2">Sphingolipid delta(4)-desaturase DES1</fullName>
    </submittedName>
</protein>
<dbReference type="AlphaFoldDB" id="A0A4C1UFZ0"/>
<organism evidence="2 3">
    <name type="scientific">Eumeta variegata</name>
    <name type="common">Bagworm moth</name>
    <name type="synonym">Eumeta japonica</name>
    <dbReference type="NCBI Taxonomy" id="151549"/>
    <lineage>
        <taxon>Eukaryota</taxon>
        <taxon>Metazoa</taxon>
        <taxon>Ecdysozoa</taxon>
        <taxon>Arthropoda</taxon>
        <taxon>Hexapoda</taxon>
        <taxon>Insecta</taxon>
        <taxon>Pterygota</taxon>
        <taxon>Neoptera</taxon>
        <taxon>Endopterygota</taxon>
        <taxon>Lepidoptera</taxon>
        <taxon>Glossata</taxon>
        <taxon>Ditrysia</taxon>
        <taxon>Tineoidea</taxon>
        <taxon>Psychidae</taxon>
        <taxon>Oiketicinae</taxon>
        <taxon>Eumeta</taxon>
    </lineage>
</organism>
<dbReference type="GO" id="GO:0042284">
    <property type="term" value="F:sphingolipid delta-4 desaturase activity"/>
    <property type="evidence" value="ECO:0007669"/>
    <property type="project" value="TreeGrafter"/>
</dbReference>
<dbReference type="STRING" id="151549.A0A4C1UFZ0"/>
<name>A0A4C1UFZ0_EUMVA</name>
<sequence length="134" mass="15406">MHARAGSCRTCDDVTCHDRPPPAAPPPALLLILNFWVESLDVSNAWFSDGNRPAFNLRKGFETYSYYGPLNWITFNVGYHNEHHDFPAVPGRRLPEVSFFFVVLSVRKEWGRRRKIYYGPYVCPGTRLCPTLTD</sequence>
<comment type="caution">
    <text evidence="2">The sequence shown here is derived from an EMBL/GenBank/DDBJ whole genome shotgun (WGS) entry which is preliminary data.</text>
</comment>
<dbReference type="Proteomes" id="UP000299102">
    <property type="component" value="Unassembled WGS sequence"/>
</dbReference>
<feature type="domain" description="Fatty acid desaturase" evidence="1">
    <location>
        <begin position="32"/>
        <end position="97"/>
    </location>
</feature>
<dbReference type="OrthoDB" id="200948at2759"/>
<keyword evidence="3" id="KW-1185">Reference proteome</keyword>
<dbReference type="GO" id="GO:0016020">
    <property type="term" value="C:membrane"/>
    <property type="evidence" value="ECO:0007669"/>
    <property type="project" value="GOC"/>
</dbReference>
<evidence type="ECO:0000313" key="3">
    <source>
        <dbReference type="Proteomes" id="UP000299102"/>
    </source>
</evidence>
<dbReference type="Pfam" id="PF00487">
    <property type="entry name" value="FA_desaturase"/>
    <property type="match status" value="1"/>
</dbReference>
<dbReference type="GO" id="GO:0046513">
    <property type="term" value="P:ceramide biosynthetic process"/>
    <property type="evidence" value="ECO:0007669"/>
    <property type="project" value="TreeGrafter"/>
</dbReference>
<evidence type="ECO:0000313" key="2">
    <source>
        <dbReference type="EMBL" id="GBP24876.1"/>
    </source>
</evidence>
<dbReference type="EMBL" id="BGZK01000166">
    <property type="protein sequence ID" value="GBP24876.1"/>
    <property type="molecule type" value="Genomic_DNA"/>
</dbReference>
<dbReference type="InterPro" id="IPR005804">
    <property type="entry name" value="FA_desaturase_dom"/>
</dbReference>